<keyword evidence="6" id="KW-0460">Magnesium</keyword>
<dbReference type="InterPro" id="IPR010141">
    <property type="entry name" value="FGAM_synthase"/>
</dbReference>
<evidence type="ECO:0000256" key="3">
    <source>
        <dbReference type="ARBA" id="ARBA00022741"/>
    </source>
</evidence>
<evidence type="ECO:0000313" key="9">
    <source>
        <dbReference type="EMBL" id="TCG11089.1"/>
    </source>
</evidence>
<dbReference type="GO" id="GO:0005737">
    <property type="term" value="C:cytoplasm"/>
    <property type="evidence" value="ECO:0007669"/>
    <property type="project" value="TreeGrafter"/>
</dbReference>
<dbReference type="OrthoDB" id="9804441at2"/>
<evidence type="ECO:0000259" key="8">
    <source>
        <dbReference type="Pfam" id="PF18072"/>
    </source>
</evidence>
<dbReference type="GO" id="GO:0046872">
    <property type="term" value="F:metal ion binding"/>
    <property type="evidence" value="ECO:0007669"/>
    <property type="project" value="UniProtKB-KW"/>
</dbReference>
<feature type="domain" description="PurM-like C-terminal" evidence="7">
    <location>
        <begin position="424"/>
        <end position="573"/>
    </location>
</feature>
<dbReference type="Gene3D" id="3.30.1330.10">
    <property type="entry name" value="PurM-like, N-terminal domain"/>
    <property type="match status" value="2"/>
</dbReference>
<dbReference type="Pfam" id="PF18072">
    <property type="entry name" value="FGAR-AT_linker"/>
    <property type="match status" value="1"/>
</dbReference>
<dbReference type="AlphaFoldDB" id="A0A4R0XTV9"/>
<organism evidence="9 10">
    <name type="scientific">Mycoplasma todarodis</name>
    <dbReference type="NCBI Taxonomy" id="1937191"/>
    <lineage>
        <taxon>Bacteria</taxon>
        <taxon>Bacillati</taxon>
        <taxon>Mycoplasmatota</taxon>
        <taxon>Mollicutes</taxon>
        <taxon>Mycoplasmataceae</taxon>
        <taxon>Mycoplasma</taxon>
    </lineage>
</organism>
<dbReference type="SUPFAM" id="SSF55326">
    <property type="entry name" value="PurM N-terminal domain-like"/>
    <property type="match status" value="2"/>
</dbReference>
<dbReference type="PANTHER" id="PTHR10099">
    <property type="entry name" value="PHOSPHORIBOSYLFORMYLGLYCINAMIDINE SYNTHASE"/>
    <property type="match status" value="1"/>
</dbReference>
<proteinExistence type="predicted"/>
<keyword evidence="4" id="KW-0658">Purine biosynthesis</keyword>
<dbReference type="InterPro" id="IPR041609">
    <property type="entry name" value="PurL_linker"/>
</dbReference>
<dbReference type="Proteomes" id="UP000291072">
    <property type="component" value="Unassembled WGS sequence"/>
</dbReference>
<dbReference type="SUPFAM" id="SSF52317">
    <property type="entry name" value="Class I glutamine amidotransferase-like"/>
    <property type="match status" value="1"/>
</dbReference>
<evidence type="ECO:0000259" key="7">
    <source>
        <dbReference type="Pfam" id="PF02769"/>
    </source>
</evidence>
<dbReference type="GO" id="GO:0005524">
    <property type="term" value="F:ATP binding"/>
    <property type="evidence" value="ECO:0007669"/>
    <property type="project" value="UniProtKB-KW"/>
</dbReference>
<sequence length="1225" mass="138174">MNKRYLIGKKKGFDNNKKEIVGKISKVINVDWEDVEVYIGYDAIDLSREKELLEIIFSEVTDIRKKVSELKGTIIAYEYKPGQYDKRADAVQQSLSLSHENNTTIITSVIIEIKKEVSELKVKQIYEKIINPIEYRKKDLNKIEMDIHDTPMDVPVVEGFVQFNTEQLKEYHSLNKFSFDFDDLKFIQSYFQENGRDPNLLEIKMLDTYWSDHCRHTTFLTELKNIEFGKSVESKIIKKAWKKYIEQRIEINNHKNINLMDMATHGARVLKKKNKLNDLEITNEINANSFKVLVDEDDKEHEYLLMFKNETHNHPTEIEPFGGASTCLGGAIRDTLSGRAYTFQGMRITGSANPLKSEVLPNKLPQAYITRTAADGFSSYGNQIGMATTHVKEYYDEGFLAKRLETGFVVGAIKASEIKREEAKPGDIVMMVGGGTGRDGIGGATGSSKKQTKDIKENASAEVQKGNAIIERKIQKLTKNHQFTNLIKKSNDFGAGGACVALVELAESIEIYLDKITLKYKGLSPMEIALSESQERMSYVIESKDKEKFEKLCKESNLDSSHVATITDNKKVIMKFQEEQVFNLDSHFISSNGTDKKTDVLIDEKWDVTPFIEGAYSKERFIETMKSLNVASQRGLQEMFDSSIGRGTVVSPYGGKYQTTPSQISAQKIPTKGFTNTVSVASHGYAPELANESPFLAAQYSVVTSIAKLIASGVPLKNTKASYQEYFERMNNKRTWSKPIQSLLGTLEAQILLEVPSIGGKDSMSGTYGDITVPPTLIAFAINVVKAEKIITADLKNIGTNLYLIEIPTNEMLQINLLKTKETFEKIEQMHNNNQITSSFVVEEGGWLPSLTKMTFGNKIGFKITNEKLLGEAFSFKKGSIIIETTEELSEEYFKKIGETTKDIHIQGKVFDIGELNDINESVLEEVFPLKFEVENNVINKTFNSKKTFKYTEEIKEPRVLIPVFPGSNCEDDLQKEFEYEGAKCEQIIINNLTTKQLLVSQREFVEKLKESHILCIPGGFSATDEPDGSGKFIAIFMKSPRVKEAIEQHIKDKKMIIGICNGFQALIKTGLVPYGKFIDFKGSEPMLYKNSINKHVAKFVTTKVTSNNSPWTNKFKIGEKHTLAMSHGEGRIIVSEAEARKLFENGQIPFQYVDLKGQVTMDSSFNPNGSMFAIEGMTSKDGLILGKMSHTERFEQGNFKNIYGNKKQNIIKNGVEYFKGVKNE</sequence>
<keyword evidence="3" id="KW-0547">Nucleotide-binding</keyword>
<evidence type="ECO:0000313" key="10">
    <source>
        <dbReference type="Proteomes" id="UP000291072"/>
    </source>
</evidence>
<feature type="domain" description="Phosphoribosylformylglycinamidine synthase linker" evidence="8">
    <location>
        <begin position="169"/>
        <end position="216"/>
    </location>
</feature>
<comment type="caution">
    <text evidence="9">The sequence shown here is derived from an EMBL/GenBank/DDBJ whole genome shotgun (WGS) entry which is preliminary data.</text>
</comment>
<dbReference type="SUPFAM" id="SSF56042">
    <property type="entry name" value="PurM C-terminal domain-like"/>
    <property type="match status" value="2"/>
</dbReference>
<dbReference type="RefSeq" id="WP_131613433.1">
    <property type="nucleotide sequence ID" value="NZ_PSZP01000013.1"/>
</dbReference>
<evidence type="ECO:0000256" key="5">
    <source>
        <dbReference type="ARBA" id="ARBA00022840"/>
    </source>
</evidence>
<keyword evidence="10" id="KW-1185">Reference proteome</keyword>
<dbReference type="GO" id="GO:0004642">
    <property type="term" value="F:phosphoribosylformylglycinamidine synthase activity"/>
    <property type="evidence" value="ECO:0007669"/>
    <property type="project" value="TreeGrafter"/>
</dbReference>
<evidence type="ECO:0000256" key="6">
    <source>
        <dbReference type="ARBA" id="ARBA00022842"/>
    </source>
</evidence>
<evidence type="ECO:0000256" key="4">
    <source>
        <dbReference type="ARBA" id="ARBA00022755"/>
    </source>
</evidence>
<dbReference type="SMART" id="SM01211">
    <property type="entry name" value="GATase_5"/>
    <property type="match status" value="1"/>
</dbReference>
<keyword evidence="5" id="KW-0067">ATP-binding</keyword>
<name>A0A4R0XTV9_9MOLU</name>
<keyword evidence="2" id="KW-0479">Metal-binding</keyword>
<accession>A0A4R0XTV9</accession>
<dbReference type="Gene3D" id="3.90.650.10">
    <property type="entry name" value="PurM-like C-terminal domain"/>
    <property type="match status" value="1"/>
</dbReference>
<dbReference type="NCBIfam" id="TIGR01857">
    <property type="entry name" value="FGAM-synthase"/>
    <property type="match status" value="1"/>
</dbReference>
<dbReference type="CDD" id="cd02204">
    <property type="entry name" value="PurL_repeat2"/>
    <property type="match status" value="1"/>
</dbReference>
<dbReference type="InterPro" id="IPR036921">
    <property type="entry name" value="PurM-like_N_sf"/>
</dbReference>
<gene>
    <name evidence="9" type="ORF">C4B25_02235</name>
</gene>
<dbReference type="InterPro" id="IPR010918">
    <property type="entry name" value="PurM-like_C_dom"/>
</dbReference>
<keyword evidence="1" id="KW-0436">Ligase</keyword>
<dbReference type="GO" id="GO:0006164">
    <property type="term" value="P:purine nucleotide biosynthetic process"/>
    <property type="evidence" value="ECO:0007669"/>
    <property type="project" value="UniProtKB-KW"/>
</dbReference>
<evidence type="ECO:0000256" key="2">
    <source>
        <dbReference type="ARBA" id="ARBA00022723"/>
    </source>
</evidence>
<reference evidence="9 10" key="1">
    <citation type="submission" date="2018-02" db="EMBL/GenBank/DDBJ databases">
        <title>Mycoplasma marinum and Mycoplasma todarodis sp. nov., moderately halophilic and psychrotolerant mycoplasmas isolated from cephalopods.</title>
        <authorList>
            <person name="Viver T."/>
        </authorList>
    </citation>
    <scope>NUCLEOTIDE SEQUENCE [LARGE SCALE GENOMIC DNA]</scope>
    <source>
        <strain evidence="9 10">5H</strain>
    </source>
</reference>
<dbReference type="PANTHER" id="PTHR10099:SF1">
    <property type="entry name" value="PHOSPHORIBOSYLFORMYLGLYCINAMIDINE SYNTHASE"/>
    <property type="match status" value="1"/>
</dbReference>
<protein>
    <submittedName>
        <fullName evidence="9">Phosphoribosylformylglycinamidine synthase</fullName>
    </submittedName>
</protein>
<evidence type="ECO:0000256" key="1">
    <source>
        <dbReference type="ARBA" id="ARBA00022598"/>
    </source>
</evidence>
<dbReference type="Gene3D" id="3.40.50.880">
    <property type="match status" value="1"/>
</dbReference>
<dbReference type="EMBL" id="PSZP01000013">
    <property type="protein sequence ID" value="TCG11089.1"/>
    <property type="molecule type" value="Genomic_DNA"/>
</dbReference>
<dbReference type="InterPro" id="IPR029062">
    <property type="entry name" value="Class_I_gatase-like"/>
</dbReference>
<dbReference type="Pfam" id="PF13507">
    <property type="entry name" value="GATase_5"/>
    <property type="match status" value="1"/>
</dbReference>
<dbReference type="InterPro" id="IPR036676">
    <property type="entry name" value="PurM-like_C_sf"/>
</dbReference>
<dbReference type="Pfam" id="PF02769">
    <property type="entry name" value="AIRS_C"/>
    <property type="match status" value="1"/>
</dbReference>